<keyword evidence="3" id="KW-1185">Reference proteome</keyword>
<organism evidence="2 3">
    <name type="scientific">Flavobacterium aurantiibacter</name>
    <dbReference type="NCBI Taxonomy" id="2023067"/>
    <lineage>
        <taxon>Bacteria</taxon>
        <taxon>Pseudomonadati</taxon>
        <taxon>Bacteroidota</taxon>
        <taxon>Flavobacteriia</taxon>
        <taxon>Flavobacteriales</taxon>
        <taxon>Flavobacteriaceae</taxon>
        <taxon>Flavobacterium</taxon>
    </lineage>
</organism>
<evidence type="ECO:0000313" key="2">
    <source>
        <dbReference type="EMBL" id="OYQ44798.1"/>
    </source>
</evidence>
<evidence type="ECO:0000259" key="1">
    <source>
        <dbReference type="Pfam" id="PF09722"/>
    </source>
</evidence>
<dbReference type="Proteomes" id="UP000216035">
    <property type="component" value="Unassembled WGS sequence"/>
</dbReference>
<dbReference type="Pfam" id="PF09722">
    <property type="entry name" value="Xre_MbcA_ParS_C"/>
    <property type="match status" value="1"/>
</dbReference>
<dbReference type="InterPro" id="IPR024467">
    <property type="entry name" value="Xre/MbcA/ParS-like_toxin-bd"/>
</dbReference>
<evidence type="ECO:0000313" key="3">
    <source>
        <dbReference type="Proteomes" id="UP000216035"/>
    </source>
</evidence>
<proteinExistence type="predicted"/>
<dbReference type="InterPro" id="IPR011979">
    <property type="entry name" value="Antitox_Xre"/>
</dbReference>
<dbReference type="AlphaFoldDB" id="A0A255ZTH6"/>
<reference evidence="2 3" key="1">
    <citation type="submission" date="2017-07" db="EMBL/GenBank/DDBJ databases">
        <title>Flavobacterium cyanobacteriorum sp. nov., isolated from cyanobacterial aggregates in a eutrophic lake.</title>
        <authorList>
            <person name="Cai H."/>
        </authorList>
    </citation>
    <scope>NUCLEOTIDE SEQUENCE [LARGE SCALE GENOMIC DNA]</scope>
    <source>
        <strain evidence="2 3">TH167</strain>
    </source>
</reference>
<dbReference type="NCBIfam" id="TIGR02293">
    <property type="entry name" value="TAS_TIGR02293"/>
    <property type="match status" value="1"/>
</dbReference>
<dbReference type="RefSeq" id="WP_094486093.1">
    <property type="nucleotide sequence ID" value="NZ_NOXX01000189.1"/>
</dbReference>
<dbReference type="OrthoDB" id="5770459at2"/>
<feature type="domain" description="Antitoxin Xre/MbcA/ParS-like toxin-binding" evidence="1">
    <location>
        <begin position="114"/>
        <end position="162"/>
    </location>
</feature>
<dbReference type="EMBL" id="NOXX01000189">
    <property type="protein sequence ID" value="OYQ44798.1"/>
    <property type="molecule type" value="Genomic_DNA"/>
</dbReference>
<accession>A0A255ZTH6</accession>
<comment type="caution">
    <text evidence="2">The sequence shown here is derived from an EMBL/GenBank/DDBJ whole genome shotgun (WGS) entry which is preliminary data.</text>
</comment>
<gene>
    <name evidence="2" type="ORF">CHX27_07230</name>
</gene>
<name>A0A255ZTH6_9FLAO</name>
<protein>
    <recommendedName>
        <fullName evidence="1">Antitoxin Xre/MbcA/ParS-like toxin-binding domain-containing protein</fullName>
    </recommendedName>
</protein>
<sequence length="165" mass="18972">MAIRRKASVVSPRLAARKVTAKVSHPASVSIIYSGMEQSENQMTPFEKMEKLHQGISKAHLERLKVRTELDYDKLSHVLSVTRSTLIKKKGEQKYSFAVGERILDLADIYSYGYKVFEDEVKFRDWMFKPNHALGGKAPYDILDNQFGRQEVRNLIGRIEYGVYS</sequence>